<name>A0A844GTG6_9CHRO</name>
<sequence length="157" mass="17715">MMSNRVRISQDKADLVQNLVISPDNPQGVFSTYADLMAFAAALGKRYNFSVTLGAIAKEPSPISIEVFNSRGYESLFKLLGITSTHNLNIISSYEENQEEARIKIFEEYANGGLDRLQQQLKGAVDYSERILLILTQEKECLSNGENKNFDLRKFIK</sequence>
<reference evidence="1 2" key="1">
    <citation type="submission" date="2019-11" db="EMBL/GenBank/DDBJ databases">
        <title>Isolation of a new High Light Tolerant Cyanobacteria.</title>
        <authorList>
            <person name="Dobson Z."/>
            <person name="Vaughn N."/>
            <person name="Vaughn M."/>
            <person name="Fromme P."/>
            <person name="Mazor Y."/>
        </authorList>
    </citation>
    <scope>NUCLEOTIDE SEQUENCE [LARGE SCALE GENOMIC DNA]</scope>
    <source>
        <strain evidence="1 2">0216</strain>
    </source>
</reference>
<dbReference type="EMBL" id="WMIA01000017">
    <property type="protein sequence ID" value="MTF39784.1"/>
    <property type="molecule type" value="Genomic_DNA"/>
</dbReference>
<evidence type="ECO:0000313" key="1">
    <source>
        <dbReference type="EMBL" id="MTF39784.1"/>
    </source>
</evidence>
<dbReference type="AlphaFoldDB" id="A0A844GTG6"/>
<gene>
    <name evidence="1" type="ORF">GGC33_12730</name>
</gene>
<dbReference type="NCBIfam" id="TIGR04062">
    <property type="entry name" value="dnd_assoc_4"/>
    <property type="match status" value="1"/>
</dbReference>
<comment type="caution">
    <text evidence="1">The sequence shown here is derived from an EMBL/GenBank/DDBJ whole genome shotgun (WGS) entry which is preliminary data.</text>
</comment>
<accession>A0A844GTG6</accession>
<dbReference type="Proteomes" id="UP000437131">
    <property type="component" value="Unassembled WGS sequence"/>
</dbReference>
<organism evidence="1 2">
    <name type="scientific">Cyanobacterium aponinum 0216</name>
    <dbReference type="NCBI Taxonomy" id="2676140"/>
    <lineage>
        <taxon>Bacteria</taxon>
        <taxon>Bacillati</taxon>
        <taxon>Cyanobacteriota</taxon>
        <taxon>Cyanophyceae</taxon>
        <taxon>Oscillatoriophycideae</taxon>
        <taxon>Chroococcales</taxon>
        <taxon>Geminocystaceae</taxon>
        <taxon>Cyanobacterium</taxon>
    </lineage>
</organism>
<protein>
    <submittedName>
        <fullName evidence="1">DNA phosphorothioation-associated protein 4</fullName>
    </submittedName>
</protein>
<dbReference type="InterPro" id="IPR023983">
    <property type="entry name" value="DNA_S_mod_dnd_assoc_4"/>
</dbReference>
<proteinExistence type="predicted"/>
<evidence type="ECO:0000313" key="2">
    <source>
        <dbReference type="Proteomes" id="UP000437131"/>
    </source>
</evidence>